<dbReference type="AlphaFoldDB" id="A0AAN8CPH0"/>
<evidence type="ECO:0000313" key="2">
    <source>
        <dbReference type="EMBL" id="KAK5907646.1"/>
    </source>
</evidence>
<dbReference type="EMBL" id="JAULUE010002049">
    <property type="protein sequence ID" value="KAK5907646.1"/>
    <property type="molecule type" value="Genomic_DNA"/>
</dbReference>
<accession>A0AAN8CPH0</accession>
<proteinExistence type="predicted"/>
<name>A0AAN8CPH0_9TELE</name>
<organism evidence="2 3">
    <name type="scientific">Champsocephalus esox</name>
    <name type="common">pike icefish</name>
    <dbReference type="NCBI Taxonomy" id="159716"/>
    <lineage>
        <taxon>Eukaryota</taxon>
        <taxon>Metazoa</taxon>
        <taxon>Chordata</taxon>
        <taxon>Craniata</taxon>
        <taxon>Vertebrata</taxon>
        <taxon>Euteleostomi</taxon>
        <taxon>Actinopterygii</taxon>
        <taxon>Neopterygii</taxon>
        <taxon>Teleostei</taxon>
        <taxon>Neoteleostei</taxon>
        <taxon>Acanthomorphata</taxon>
        <taxon>Eupercaria</taxon>
        <taxon>Perciformes</taxon>
        <taxon>Notothenioidei</taxon>
        <taxon>Channichthyidae</taxon>
        <taxon>Champsocephalus</taxon>
    </lineage>
</organism>
<sequence length="669" mass="74361">MSRAGSSLSAKMSDIAVDDIRPLFVNFCKRMSVEQWDLLDQGSSDDAVKMIVAELILKCVKLVTEAFLAICNVTKMGVSEENVRSCVGNILPQTFADVLDVKVPDDCESAASLTEMIVQEVMESANSILNASADNSENVYRRVTPPNRLGVMVRHACDMLKAFLAKMKGVFRLPERTESQEAFIEVSDNGLEEEVTSNKSWQPETSAKGSIQASVDRSVRSRASVNGSVQSRASVTGSVRSRASVIESVQSKALSSRSVLSINLGLSTGSEESFAIETEAVQNIIIKEFCGIEEPLLDNMKDMEIEVLKSDTSEWINNISGEIVRSIIEETNSLEVRDISEPEDIPELCLIGVCTKIKHFFAKQFAKLSICRMATDMKEQFCPESHVETVESMTSFAEEVEELLRNESEEQKDNEVEVYLGLQTLLEGKSLMFNEMLSDLLFNNTTKGMIEPEIVPGVRRIFVAPPREAMLQEIQAKLLHFFGLFGWWMTHQAGSLSDRVEIALNAPDLLTPADSHSAYSSAELGKETSPEKEIIKMSVQVLVMKLVSRMYNKSKENSSLGNPKAVAENLFERVWAKVEGEDFKITPATFKNVDKLVYKELCKQWDGAARVLVTVNEGEQLADDVVASIFKYHLTNQPKKRGVVGRFFHGVGRAIMKPFRRSPAAAWTI</sequence>
<keyword evidence="3" id="KW-1185">Reference proteome</keyword>
<evidence type="ECO:0000313" key="3">
    <source>
        <dbReference type="Proteomes" id="UP001335648"/>
    </source>
</evidence>
<comment type="caution">
    <text evidence="2">The sequence shown here is derived from an EMBL/GenBank/DDBJ whole genome shotgun (WGS) entry which is preliminary data.</text>
</comment>
<reference evidence="2 3" key="1">
    <citation type="journal article" date="2023" name="Mol. Biol. Evol.">
        <title>Genomics of Secondarily Temperate Adaptation in the Only Non-Antarctic Icefish.</title>
        <authorList>
            <person name="Rivera-Colon A.G."/>
            <person name="Rayamajhi N."/>
            <person name="Minhas B.F."/>
            <person name="Madrigal G."/>
            <person name="Bilyk K.T."/>
            <person name="Yoon V."/>
            <person name="Hune M."/>
            <person name="Gregory S."/>
            <person name="Cheng C.H.C."/>
            <person name="Catchen J.M."/>
        </authorList>
    </citation>
    <scope>NUCLEOTIDE SEQUENCE [LARGE SCALE GENOMIC DNA]</scope>
    <source>
        <strain evidence="2">JC2023a</strain>
    </source>
</reference>
<evidence type="ECO:0000256" key="1">
    <source>
        <dbReference type="SAM" id="MobiDB-lite"/>
    </source>
</evidence>
<feature type="compositionally biased region" description="Polar residues" evidence="1">
    <location>
        <begin position="197"/>
        <end position="212"/>
    </location>
</feature>
<feature type="compositionally biased region" description="Low complexity" evidence="1">
    <location>
        <begin position="213"/>
        <end position="225"/>
    </location>
</feature>
<protein>
    <submittedName>
        <fullName evidence="2">Uncharacterized protein</fullName>
    </submittedName>
</protein>
<gene>
    <name evidence="2" type="ORF">CesoFtcFv8_005470</name>
</gene>
<dbReference type="Proteomes" id="UP001335648">
    <property type="component" value="Unassembled WGS sequence"/>
</dbReference>
<feature type="region of interest" description="Disordered" evidence="1">
    <location>
        <begin position="194"/>
        <end position="227"/>
    </location>
</feature>